<feature type="transmembrane region" description="Helical" evidence="3">
    <location>
        <begin position="16"/>
        <end position="34"/>
    </location>
</feature>
<evidence type="ECO:0000256" key="1">
    <source>
        <dbReference type="ARBA" id="ARBA00022729"/>
    </source>
</evidence>
<proteinExistence type="predicted"/>
<keyword evidence="6" id="KW-1185">Reference proteome</keyword>
<dbReference type="Proteomes" id="UP000243528">
    <property type="component" value="Unassembled WGS sequence"/>
</dbReference>
<keyword evidence="3" id="KW-0812">Transmembrane</keyword>
<comment type="caution">
    <text evidence="5">The sequence shown here is derived from an EMBL/GenBank/DDBJ whole genome shotgun (WGS) entry which is preliminary data.</text>
</comment>
<dbReference type="Gene3D" id="2.60.40.1240">
    <property type="match status" value="1"/>
</dbReference>
<dbReference type="EMBL" id="PYGE01000031">
    <property type="protein sequence ID" value="PSK93011.1"/>
    <property type="molecule type" value="Genomic_DNA"/>
</dbReference>
<accession>A0A2P8D745</accession>
<dbReference type="Pfam" id="PF11611">
    <property type="entry name" value="DUF4352"/>
    <property type="match status" value="1"/>
</dbReference>
<protein>
    <submittedName>
        <fullName evidence="5">Uncharacterized protein DUF4352</fullName>
    </submittedName>
</protein>
<evidence type="ECO:0000259" key="4">
    <source>
        <dbReference type="Pfam" id="PF11611"/>
    </source>
</evidence>
<keyword evidence="3" id="KW-0472">Membrane</keyword>
<feature type="domain" description="DUF4352" evidence="4">
    <location>
        <begin position="58"/>
        <end position="180"/>
    </location>
</feature>
<feature type="region of interest" description="Disordered" evidence="2">
    <location>
        <begin position="39"/>
        <end position="59"/>
    </location>
</feature>
<organism evidence="5 6">
    <name type="scientific">Haloactinopolyspora alba</name>
    <dbReference type="NCBI Taxonomy" id="648780"/>
    <lineage>
        <taxon>Bacteria</taxon>
        <taxon>Bacillati</taxon>
        <taxon>Actinomycetota</taxon>
        <taxon>Actinomycetes</taxon>
        <taxon>Jiangellales</taxon>
        <taxon>Jiangellaceae</taxon>
        <taxon>Haloactinopolyspora</taxon>
    </lineage>
</organism>
<reference evidence="5 6" key="1">
    <citation type="submission" date="2018-03" db="EMBL/GenBank/DDBJ databases">
        <title>Genomic Encyclopedia of Archaeal and Bacterial Type Strains, Phase II (KMG-II): from individual species to whole genera.</title>
        <authorList>
            <person name="Goeker M."/>
        </authorList>
    </citation>
    <scope>NUCLEOTIDE SEQUENCE [LARGE SCALE GENOMIC DNA]</scope>
    <source>
        <strain evidence="5 6">DSM 45211</strain>
    </source>
</reference>
<dbReference type="RefSeq" id="WP_106539944.1">
    <property type="nucleotide sequence ID" value="NZ_PYGE01000031.1"/>
</dbReference>
<dbReference type="InterPro" id="IPR029050">
    <property type="entry name" value="Immunoprotect_excell_Ig-like"/>
</dbReference>
<dbReference type="OrthoDB" id="3430849at2"/>
<dbReference type="AlphaFoldDB" id="A0A2P8D745"/>
<dbReference type="InterPro" id="IPR029051">
    <property type="entry name" value="DUF4352"/>
</dbReference>
<sequence>MSDSASTPAPKKKHRFLKFVGAVIVIIVAIAIFAPGGDDSTTTTTDAGGSSGGDSAPGIGDEAVDGDFTFVVHSVKNGPDSIGDEFTSMQPQGKFVLVEMTVTNHGDSAGSFFGDNQYLIDAQGREASADTEAALYLPDSKSLYEEINPGNSVKGTVVFDIPADAKPAELRLHDSAFSGGVTVEVR</sequence>
<evidence type="ECO:0000313" key="6">
    <source>
        <dbReference type="Proteomes" id="UP000243528"/>
    </source>
</evidence>
<name>A0A2P8D745_9ACTN</name>
<evidence type="ECO:0000256" key="3">
    <source>
        <dbReference type="SAM" id="Phobius"/>
    </source>
</evidence>
<evidence type="ECO:0000256" key="2">
    <source>
        <dbReference type="SAM" id="MobiDB-lite"/>
    </source>
</evidence>
<keyword evidence="1" id="KW-0732">Signal</keyword>
<gene>
    <name evidence="5" type="ORF">CLV30_13138</name>
</gene>
<evidence type="ECO:0000313" key="5">
    <source>
        <dbReference type="EMBL" id="PSK93011.1"/>
    </source>
</evidence>
<keyword evidence="3" id="KW-1133">Transmembrane helix</keyword>